<dbReference type="AlphaFoldDB" id="A0A653EC64"/>
<dbReference type="GO" id="GO:0032259">
    <property type="term" value="P:methylation"/>
    <property type="evidence" value="ECO:0007669"/>
    <property type="project" value="UniProtKB-KW"/>
</dbReference>
<dbReference type="CDD" id="cd02440">
    <property type="entry name" value="AdoMet_MTases"/>
    <property type="match status" value="1"/>
</dbReference>
<dbReference type="Gene3D" id="3.40.50.150">
    <property type="entry name" value="Vaccinia Virus protein VP39"/>
    <property type="match status" value="1"/>
</dbReference>
<keyword evidence="2 5" id="KW-0808">Transferase</keyword>
<dbReference type="SUPFAM" id="SSF53335">
    <property type="entry name" value="S-adenosyl-L-methionine-dependent methyltransferases"/>
    <property type="match status" value="1"/>
</dbReference>
<evidence type="ECO:0000256" key="3">
    <source>
        <dbReference type="ARBA" id="ARBA00022691"/>
    </source>
</evidence>
<evidence type="ECO:0000259" key="4">
    <source>
        <dbReference type="Pfam" id="PF13649"/>
    </source>
</evidence>
<sequence>MTIDASVAGFEPLYGDATAADGLIPWDIGGPQPVVQQLVAYGAIRGEVLDPGTGPGYHAIHYAAHGYSATGIDGSPSAIERAKRNAERAGVQVDFRVADATKLDGFEGRFDTVVDSAFYHVFLDDEGIQTRYAQALHRATKPGARLYMFEFGQHNVNGIQWAGIPADNFERVLGAGGWRVDYLGTTTYQARFLPETFEAMSKVVSENQNEISERMQPMFQQLRTLEPLLEDHRVHLPVWAVVATRLD</sequence>
<keyword evidence="1 5" id="KW-0489">Methyltransferase</keyword>
<dbReference type="InterPro" id="IPR029063">
    <property type="entry name" value="SAM-dependent_MTases_sf"/>
</dbReference>
<protein>
    <submittedName>
        <fullName evidence="5">Glycine/sarcosine N-methyltransferase</fullName>
    </submittedName>
</protein>
<dbReference type="GO" id="GO:0008168">
    <property type="term" value="F:methyltransferase activity"/>
    <property type="evidence" value="ECO:0007669"/>
    <property type="project" value="UniProtKB-KW"/>
</dbReference>
<feature type="domain" description="Methyltransferase" evidence="4">
    <location>
        <begin position="48"/>
        <end position="143"/>
    </location>
</feature>
<dbReference type="InterPro" id="IPR041698">
    <property type="entry name" value="Methyltransf_25"/>
</dbReference>
<organism evidence="5">
    <name type="scientific">Mycobacterium riyadhense</name>
    <dbReference type="NCBI Taxonomy" id="486698"/>
    <lineage>
        <taxon>Bacteria</taxon>
        <taxon>Bacillati</taxon>
        <taxon>Actinomycetota</taxon>
        <taxon>Actinomycetes</taxon>
        <taxon>Mycobacteriales</taxon>
        <taxon>Mycobacteriaceae</taxon>
        <taxon>Mycobacterium</taxon>
    </lineage>
</organism>
<evidence type="ECO:0000256" key="2">
    <source>
        <dbReference type="ARBA" id="ARBA00022679"/>
    </source>
</evidence>
<dbReference type="Pfam" id="PF13649">
    <property type="entry name" value="Methyltransf_25"/>
    <property type="match status" value="1"/>
</dbReference>
<evidence type="ECO:0000313" key="5">
    <source>
        <dbReference type="EMBL" id="VTO94927.1"/>
    </source>
</evidence>
<proteinExistence type="predicted"/>
<reference evidence="5" key="1">
    <citation type="submission" date="2019-05" db="EMBL/GenBank/DDBJ databases">
        <authorList>
            <person name="Naeem R."/>
            <person name="Antony C."/>
            <person name="Guan Q."/>
        </authorList>
    </citation>
    <scope>NUCLEOTIDE SEQUENCE</scope>
    <source>
        <strain evidence="5">2</strain>
    </source>
</reference>
<gene>
    <name evidence="5" type="ORF">BIN_B_00401</name>
</gene>
<name>A0A653EC64_9MYCO</name>
<evidence type="ECO:0000256" key="1">
    <source>
        <dbReference type="ARBA" id="ARBA00022603"/>
    </source>
</evidence>
<dbReference type="RefSeq" id="WP_204079623.1">
    <property type="nucleotide sequence ID" value="NZ_CAJMWI010000001.1"/>
</dbReference>
<dbReference type="PANTHER" id="PTHR43464:SF19">
    <property type="entry name" value="UBIQUINONE BIOSYNTHESIS O-METHYLTRANSFERASE, MITOCHONDRIAL"/>
    <property type="match status" value="1"/>
</dbReference>
<dbReference type="PANTHER" id="PTHR43464">
    <property type="entry name" value="METHYLTRANSFERASE"/>
    <property type="match status" value="1"/>
</dbReference>
<accession>A0A653EC64</accession>
<dbReference type="EMBL" id="LR589063">
    <property type="protein sequence ID" value="VTO94927.1"/>
    <property type="molecule type" value="Genomic_DNA"/>
</dbReference>
<keyword evidence="3" id="KW-0949">S-adenosyl-L-methionine</keyword>